<accession>M0MN39</accession>
<keyword evidence="2" id="KW-0808">Transferase</keyword>
<comment type="caution">
    <text evidence="2">The sequence shown here is derived from an EMBL/GenBank/DDBJ whole genome shotgun (WGS) entry which is preliminary data.</text>
</comment>
<proteinExistence type="predicted"/>
<feature type="domain" description="Glycosyltransferase 2-like" evidence="1">
    <location>
        <begin position="2"/>
        <end position="131"/>
    </location>
</feature>
<evidence type="ECO:0000313" key="2">
    <source>
        <dbReference type="EMBL" id="EMA47056.1"/>
    </source>
</evidence>
<dbReference type="STRING" id="1227455.C449_02607"/>
<gene>
    <name evidence="2" type="ORF">C449_02607</name>
</gene>
<dbReference type="InterPro" id="IPR001173">
    <property type="entry name" value="Glyco_trans_2-like"/>
</dbReference>
<evidence type="ECO:0000259" key="1">
    <source>
        <dbReference type="Pfam" id="PF00535"/>
    </source>
</evidence>
<keyword evidence="3" id="KW-1185">Reference proteome</keyword>
<dbReference type="Proteomes" id="UP000011669">
    <property type="component" value="Unassembled WGS sequence"/>
</dbReference>
<dbReference type="InterPro" id="IPR029044">
    <property type="entry name" value="Nucleotide-diphossugar_trans"/>
</dbReference>
<organism evidence="2 3">
    <name type="scientific">Halococcus saccharolyticus DSM 5350</name>
    <dbReference type="NCBI Taxonomy" id="1227455"/>
    <lineage>
        <taxon>Archaea</taxon>
        <taxon>Methanobacteriati</taxon>
        <taxon>Methanobacteriota</taxon>
        <taxon>Stenosarchaea group</taxon>
        <taxon>Halobacteria</taxon>
        <taxon>Halobacteriales</taxon>
        <taxon>Halococcaceae</taxon>
        <taxon>Halococcus</taxon>
    </lineage>
</organism>
<dbReference type="PANTHER" id="PTHR43685">
    <property type="entry name" value="GLYCOSYLTRANSFERASE"/>
    <property type="match status" value="1"/>
</dbReference>
<evidence type="ECO:0000313" key="3">
    <source>
        <dbReference type="Proteomes" id="UP000011669"/>
    </source>
</evidence>
<dbReference type="Gene3D" id="3.90.550.10">
    <property type="entry name" value="Spore Coat Polysaccharide Biosynthesis Protein SpsA, Chain A"/>
    <property type="match status" value="1"/>
</dbReference>
<dbReference type="CDD" id="cd00761">
    <property type="entry name" value="Glyco_tranf_GTA_type"/>
    <property type="match status" value="1"/>
</dbReference>
<protein>
    <submittedName>
        <fullName evidence="2">Glycosyl transferase</fullName>
    </submittedName>
</protein>
<dbReference type="PANTHER" id="PTHR43685:SF2">
    <property type="entry name" value="GLYCOSYLTRANSFERASE 2-LIKE DOMAIN-CONTAINING PROTEIN"/>
    <property type="match status" value="1"/>
</dbReference>
<dbReference type="InterPro" id="IPR050834">
    <property type="entry name" value="Glycosyltransf_2"/>
</dbReference>
<dbReference type="Pfam" id="PF00535">
    <property type="entry name" value="Glycos_transf_2"/>
    <property type="match status" value="1"/>
</dbReference>
<name>M0MN39_9EURY</name>
<dbReference type="GO" id="GO:0016740">
    <property type="term" value="F:transferase activity"/>
    <property type="evidence" value="ECO:0007669"/>
    <property type="project" value="UniProtKB-KW"/>
</dbReference>
<dbReference type="InParanoid" id="M0MN39"/>
<dbReference type="AlphaFoldDB" id="M0MN39"/>
<reference evidence="2 3" key="1">
    <citation type="journal article" date="2014" name="PLoS Genet.">
        <title>Phylogenetically driven sequencing of extremely halophilic archaea reveals strategies for static and dynamic osmo-response.</title>
        <authorList>
            <person name="Becker E.A."/>
            <person name="Seitzer P.M."/>
            <person name="Tritt A."/>
            <person name="Larsen D."/>
            <person name="Krusor M."/>
            <person name="Yao A.I."/>
            <person name="Wu D."/>
            <person name="Madern D."/>
            <person name="Eisen J.A."/>
            <person name="Darling A.E."/>
            <person name="Facciotti M.T."/>
        </authorList>
    </citation>
    <scope>NUCLEOTIDE SEQUENCE [LARGE SCALE GENOMIC DNA]</scope>
    <source>
        <strain evidence="2 3">DSM 5350</strain>
    </source>
</reference>
<sequence>MLQSLQAQAYEPIEVIVVDDSGEGYASDVVGDFDEVVYVRLPDNRGAQAARNAGLDIANGEYVWFLDDDDQLRPSAVSKQVAALREHPNAGVTVCGIEFTHGGFHLPTTNPSRPEIERALEFWNGPFRYSTVLVERSLLDRIGPLDESFEGAGDIWMRIELARITDFVAIEEPLVLVAKREQQMEAGENADHLGFSRAALEARWKLFERYEALYDEVDPNVRRFALADAHRLEGLLNLYSCPWSPQAIIAFARTAYYTPSNRPQHLAELAASLFGRSGHKLGQSLRDGVLHRLDRLRGRE</sequence>
<dbReference type="EMBL" id="AOMD01000010">
    <property type="protein sequence ID" value="EMA47056.1"/>
    <property type="molecule type" value="Genomic_DNA"/>
</dbReference>
<dbReference type="SUPFAM" id="SSF53448">
    <property type="entry name" value="Nucleotide-diphospho-sugar transferases"/>
    <property type="match status" value="1"/>
</dbReference>